<dbReference type="Proteomes" id="UP000179047">
    <property type="component" value="Unassembled WGS sequence"/>
</dbReference>
<accession>A0A1F8GTK2</accession>
<protein>
    <submittedName>
        <fullName evidence="2">Uncharacterized protein</fullName>
    </submittedName>
</protein>
<feature type="transmembrane region" description="Helical" evidence="1">
    <location>
        <begin position="16"/>
        <end position="37"/>
    </location>
</feature>
<evidence type="ECO:0000256" key="1">
    <source>
        <dbReference type="SAM" id="Phobius"/>
    </source>
</evidence>
<gene>
    <name evidence="2" type="ORF">A3A33_03170</name>
</gene>
<evidence type="ECO:0000313" key="2">
    <source>
        <dbReference type="EMBL" id="OGN28757.1"/>
    </source>
</evidence>
<name>A0A1F8GTK2_9BACT</name>
<feature type="transmembrane region" description="Helical" evidence="1">
    <location>
        <begin position="49"/>
        <end position="68"/>
    </location>
</feature>
<dbReference type="EMBL" id="MGKP01000012">
    <property type="protein sequence ID" value="OGN28757.1"/>
    <property type="molecule type" value="Genomic_DNA"/>
</dbReference>
<evidence type="ECO:0000313" key="3">
    <source>
        <dbReference type="Proteomes" id="UP000179047"/>
    </source>
</evidence>
<keyword evidence="1" id="KW-1133">Transmembrane helix</keyword>
<comment type="caution">
    <text evidence="2">The sequence shown here is derived from an EMBL/GenBank/DDBJ whole genome shotgun (WGS) entry which is preliminary data.</text>
</comment>
<keyword evidence="1" id="KW-0812">Transmembrane</keyword>
<dbReference type="STRING" id="1802701.A3A33_03170"/>
<dbReference type="AlphaFoldDB" id="A0A1F8GTK2"/>
<proteinExistence type="predicted"/>
<keyword evidence="1" id="KW-0472">Membrane</keyword>
<organism evidence="2 3">
    <name type="scientific">Candidatus Yanofskybacteria bacterium RIFCSPLOWO2_01_FULL_49_25</name>
    <dbReference type="NCBI Taxonomy" id="1802701"/>
    <lineage>
        <taxon>Bacteria</taxon>
        <taxon>Candidatus Yanofskyibacteriota</taxon>
    </lineage>
</organism>
<sequence>MSDDSTEPVSVAKESIIEIVIVVAGIIMIVANIPAIYPAITSSGTFLPFRSTLTEILITIAAGTVLIWKARTLSRFIMRIKAIESNDSEEIPSDIVEPK</sequence>
<reference evidence="2 3" key="1">
    <citation type="journal article" date="2016" name="Nat. Commun.">
        <title>Thousands of microbial genomes shed light on interconnected biogeochemical processes in an aquifer system.</title>
        <authorList>
            <person name="Anantharaman K."/>
            <person name="Brown C.T."/>
            <person name="Hug L.A."/>
            <person name="Sharon I."/>
            <person name="Castelle C.J."/>
            <person name="Probst A.J."/>
            <person name="Thomas B.C."/>
            <person name="Singh A."/>
            <person name="Wilkins M.J."/>
            <person name="Karaoz U."/>
            <person name="Brodie E.L."/>
            <person name="Williams K.H."/>
            <person name="Hubbard S.S."/>
            <person name="Banfield J.F."/>
        </authorList>
    </citation>
    <scope>NUCLEOTIDE SEQUENCE [LARGE SCALE GENOMIC DNA]</scope>
</reference>